<protein>
    <submittedName>
        <fullName evidence="1">Uncharacterized protein</fullName>
    </submittedName>
</protein>
<evidence type="ECO:0000313" key="2">
    <source>
        <dbReference type="Proteomes" id="UP001556367"/>
    </source>
</evidence>
<comment type="caution">
    <text evidence="1">The sequence shown here is derived from an EMBL/GenBank/DDBJ whole genome shotgun (WGS) entry which is preliminary data.</text>
</comment>
<sequence>MVHSGNIRYNTGASRGTSGFLFEVYTDTKQNVLGRHQYPSTGSGEKDGKDNHYEINYGQRFQMLSNEGQEAFTFDAGYIESFTRKETSQTGALISDGVKFVIDSNPAAGSTIPENTTHAIHGLSVFTSEKLSVWPYSFNFVNQAQASAGSWRALTQRISIDMEL</sequence>
<keyword evidence="2" id="KW-1185">Reference proteome</keyword>
<accession>A0ABR3JAI1</accession>
<organism evidence="1 2">
    <name type="scientific">Hohenbuehelia grisea</name>
    <dbReference type="NCBI Taxonomy" id="104357"/>
    <lineage>
        <taxon>Eukaryota</taxon>
        <taxon>Fungi</taxon>
        <taxon>Dikarya</taxon>
        <taxon>Basidiomycota</taxon>
        <taxon>Agaricomycotina</taxon>
        <taxon>Agaricomycetes</taxon>
        <taxon>Agaricomycetidae</taxon>
        <taxon>Agaricales</taxon>
        <taxon>Pleurotineae</taxon>
        <taxon>Pleurotaceae</taxon>
        <taxon>Hohenbuehelia</taxon>
    </lineage>
</organism>
<dbReference type="EMBL" id="JASNQZ010000010">
    <property type="protein sequence ID" value="KAL0952500.1"/>
    <property type="molecule type" value="Genomic_DNA"/>
</dbReference>
<reference evidence="2" key="1">
    <citation type="submission" date="2024-06" db="EMBL/GenBank/DDBJ databases">
        <title>Multi-omics analyses provide insights into the biosynthesis of the anticancer antibiotic pleurotin in Hohenbuehelia grisea.</title>
        <authorList>
            <person name="Weaver J.A."/>
            <person name="Alberti F."/>
        </authorList>
    </citation>
    <scope>NUCLEOTIDE SEQUENCE [LARGE SCALE GENOMIC DNA]</scope>
    <source>
        <strain evidence="2">T-177</strain>
    </source>
</reference>
<evidence type="ECO:0000313" key="1">
    <source>
        <dbReference type="EMBL" id="KAL0952500.1"/>
    </source>
</evidence>
<dbReference type="Proteomes" id="UP001556367">
    <property type="component" value="Unassembled WGS sequence"/>
</dbReference>
<gene>
    <name evidence="1" type="ORF">HGRIS_006763</name>
</gene>
<name>A0ABR3JAI1_9AGAR</name>
<proteinExistence type="predicted"/>